<dbReference type="PANTHER" id="PTHR12863">
    <property type="entry name" value="FATTY ACID HYDROXYLASE"/>
    <property type="match status" value="1"/>
</dbReference>
<feature type="transmembrane region" description="Helical" evidence="21">
    <location>
        <begin position="300"/>
        <end position="320"/>
    </location>
</feature>
<dbReference type="GO" id="GO:0000038">
    <property type="term" value="P:very long-chain fatty acid metabolic process"/>
    <property type="evidence" value="ECO:0007669"/>
    <property type="project" value="EnsemblFungi"/>
</dbReference>
<dbReference type="PROSITE" id="PS50255">
    <property type="entry name" value="CYTOCHROME_B5_2"/>
    <property type="match status" value="1"/>
</dbReference>
<evidence type="ECO:0000256" key="3">
    <source>
        <dbReference type="ARBA" id="ARBA00005189"/>
    </source>
</evidence>
<evidence type="ECO:0000313" key="23">
    <source>
        <dbReference type="EMBL" id="KAF6071295.1"/>
    </source>
</evidence>
<proteinExistence type="inferred from homology"/>
<keyword evidence="17 18" id="KW-0275">Fatty acid biosynthesis</keyword>
<feature type="binding site" evidence="19">
    <location>
        <position position="270"/>
    </location>
    <ligand>
        <name>Zn(2+)</name>
        <dbReference type="ChEBI" id="CHEBI:29105"/>
        <label>1</label>
    </ligand>
</feature>
<evidence type="ECO:0000259" key="22">
    <source>
        <dbReference type="PROSITE" id="PS50255"/>
    </source>
</evidence>
<feature type="binding site" description="axial binding residue" evidence="20">
    <location>
        <position position="41"/>
    </location>
    <ligand>
        <name>heme</name>
        <dbReference type="ChEBI" id="CHEBI:30413"/>
    </ligand>
    <ligandPart>
        <name>Fe</name>
        <dbReference type="ChEBI" id="CHEBI:18248"/>
    </ligandPart>
</feature>
<evidence type="ECO:0000256" key="14">
    <source>
        <dbReference type="ARBA" id="ARBA00023004"/>
    </source>
</evidence>
<evidence type="ECO:0000256" key="2">
    <source>
        <dbReference type="ARBA" id="ARBA00004991"/>
    </source>
</evidence>
<dbReference type="GO" id="GO:0102772">
    <property type="term" value="F:sphingolipid C4-monooxygenase activity"/>
    <property type="evidence" value="ECO:0007669"/>
    <property type="project" value="EnsemblFungi"/>
</dbReference>
<dbReference type="GO" id="GO:0005506">
    <property type="term" value="F:iron ion binding"/>
    <property type="evidence" value="ECO:0007669"/>
    <property type="project" value="UniProtKB-UniRule"/>
</dbReference>
<feature type="binding site" description="axial binding residue" evidence="20">
    <location>
        <position position="68"/>
    </location>
    <ligand>
        <name>heme</name>
        <dbReference type="ChEBI" id="CHEBI:30413"/>
    </ligand>
    <ligandPart>
        <name>Fe</name>
        <dbReference type="ChEBI" id="CHEBI:18248"/>
    </ligandPart>
</feature>
<feature type="binding site" evidence="19">
    <location>
        <position position="346"/>
    </location>
    <ligand>
        <name>Zn(2+)</name>
        <dbReference type="ChEBI" id="CHEBI:29105"/>
        <label>1</label>
    </ligand>
</feature>
<dbReference type="Gene3D" id="3.10.120.10">
    <property type="entry name" value="Cytochrome b5-like heme/steroid binding domain"/>
    <property type="match status" value="1"/>
</dbReference>
<dbReference type="SMART" id="SM01117">
    <property type="entry name" value="Cyt-b5"/>
    <property type="match status" value="1"/>
</dbReference>
<feature type="binding site" evidence="19">
    <location>
        <position position="269"/>
    </location>
    <ligand>
        <name>Zn(2+)</name>
        <dbReference type="ChEBI" id="CHEBI:29105"/>
        <label>1</label>
    </ligand>
</feature>
<dbReference type="Pfam" id="PF00173">
    <property type="entry name" value="Cyt-b5"/>
    <property type="match status" value="1"/>
</dbReference>
<comment type="pathway">
    <text evidence="2">Sphingolipid metabolism.</text>
</comment>
<dbReference type="GO" id="GO:0005789">
    <property type="term" value="C:endoplasmic reticulum membrane"/>
    <property type="evidence" value="ECO:0007669"/>
    <property type="project" value="UniProtKB-SubCell"/>
</dbReference>
<evidence type="ECO:0000256" key="20">
    <source>
        <dbReference type="PIRSR" id="PIRSR005149-50"/>
    </source>
</evidence>
<dbReference type="InterPro" id="IPR006694">
    <property type="entry name" value="Fatty_acid_hydroxylase"/>
</dbReference>
<evidence type="ECO:0000256" key="10">
    <source>
        <dbReference type="ARBA" id="ARBA00022832"/>
    </source>
</evidence>
<evidence type="ECO:0000313" key="24">
    <source>
        <dbReference type="EMBL" id="KAF6071454.1"/>
    </source>
</evidence>
<keyword evidence="8 18" id="KW-0479">Metal-binding</keyword>
<dbReference type="SUPFAM" id="SSF55856">
    <property type="entry name" value="Cytochrome b5-like heme/steroid binding domain"/>
    <property type="match status" value="1"/>
</dbReference>
<evidence type="ECO:0000256" key="19">
    <source>
        <dbReference type="PIRSR" id="PIRSR005149-1"/>
    </source>
</evidence>
<comment type="similarity">
    <text evidence="4 18">Belongs to the sterol desaturase family. SCS7 subfamily.</text>
</comment>
<keyword evidence="9 18" id="KW-0256">Endoplasmic reticulum</keyword>
<dbReference type="InterPro" id="IPR018506">
    <property type="entry name" value="Cyt_B5_heme-BS"/>
</dbReference>
<evidence type="ECO:0000256" key="7">
    <source>
        <dbReference type="ARBA" id="ARBA00022692"/>
    </source>
</evidence>
<dbReference type="EC" id="1.-.-.-" evidence="18"/>
<dbReference type="InterPro" id="IPR001199">
    <property type="entry name" value="Cyt_B5-like_heme/steroid-bd"/>
</dbReference>
<keyword evidence="6 20" id="KW-0349">Heme</keyword>
<sequence length="378" mass="44426">MSKNLPLLSIQEVSKHNHVKDCWVTLYQRKIYNVTGFLEEHPGGGEIILPYAGKDITEIMADIQSHQHSESAYEILDEGMLVGYLATEQEEKGLLRNKNNTPVEVKLVNKDDKDFDMYEFHDHLPAEEKLSIQTDFEEDSKKHRFLDLNKPLLMQLLTSNFSKEFYLDQVHRPRHYGKGSAPLFGNFLEPISLTPWWVIPLVWLPPNFYLFYVGFVNQSPITALSLWVMGLFIWTLVEYCLHRFLFHLDYFLPDHPYAFALHFLLHGIHHYLPMDGYRLVLPPTLFLVLAYPFYKLIFSIFPFYMACSGFAGGTLGYIMYDITHYVLHHTKLPKYFQTVKRLHLEHHYKNYELGFGVTSPFWDVVFGTELTNTFEKRR</sequence>
<evidence type="ECO:0000256" key="1">
    <source>
        <dbReference type="ARBA" id="ARBA00004477"/>
    </source>
</evidence>
<dbReference type="PRINTS" id="PR00363">
    <property type="entry name" value="CYTOCHROMEB5"/>
</dbReference>
<feature type="transmembrane region" description="Helical" evidence="21">
    <location>
        <begin position="221"/>
        <end position="241"/>
    </location>
</feature>
<dbReference type="SMR" id="A0A8H6C4S7"/>
<evidence type="ECO:0000256" key="6">
    <source>
        <dbReference type="ARBA" id="ARBA00022617"/>
    </source>
</evidence>
<comment type="cofactor">
    <cofactor evidence="20">
        <name>Fe cation</name>
        <dbReference type="ChEBI" id="CHEBI:24875"/>
    </cofactor>
</comment>
<dbReference type="InterPro" id="IPR014430">
    <property type="entry name" value="Scs7"/>
</dbReference>
<feature type="transmembrane region" description="Helical" evidence="21">
    <location>
        <begin position="196"/>
        <end position="215"/>
    </location>
</feature>
<comment type="cofactor">
    <cofactor evidence="18 19">
        <name>Zn(2+)</name>
        <dbReference type="ChEBI" id="CHEBI:29105"/>
    </cofactor>
    <text evidence="18 19">Binds 2 Zn(2+) ions per subunit that likely form a catalytic dimetal center.</text>
</comment>
<keyword evidence="15 18" id="KW-0443">Lipid metabolism</keyword>
<dbReference type="Pfam" id="PF04116">
    <property type="entry name" value="FA_hydroxylase"/>
    <property type="match status" value="1"/>
</dbReference>
<dbReference type="OMA" id="WTIIEYV"/>
<dbReference type="GO" id="GO:0006633">
    <property type="term" value="P:fatty acid biosynthetic process"/>
    <property type="evidence" value="ECO:0007669"/>
    <property type="project" value="UniProtKB-KW"/>
</dbReference>
<feature type="binding site" evidence="19">
    <location>
        <position position="247"/>
    </location>
    <ligand>
        <name>Zn(2+)</name>
        <dbReference type="ChEBI" id="CHEBI:29105"/>
        <label>1</label>
    </ligand>
</feature>
<dbReference type="PIRSF" id="PIRSF005149">
    <property type="entry name" value="IPC-B_HD"/>
    <property type="match status" value="1"/>
</dbReference>
<dbReference type="GO" id="GO:0008270">
    <property type="term" value="F:zinc ion binding"/>
    <property type="evidence" value="ECO:0007669"/>
    <property type="project" value="EnsemblFungi"/>
</dbReference>
<dbReference type="GO" id="GO:0046513">
    <property type="term" value="P:ceramide biosynthetic process"/>
    <property type="evidence" value="ECO:0007669"/>
    <property type="project" value="EnsemblFungi"/>
</dbReference>
<dbReference type="PANTHER" id="PTHR12863:SF1">
    <property type="entry name" value="FATTY ACID 2-HYDROXYLASE"/>
    <property type="match status" value="1"/>
</dbReference>
<feature type="binding site" evidence="19">
    <location>
        <position position="266"/>
    </location>
    <ligand>
        <name>Zn(2+)</name>
        <dbReference type="ChEBI" id="CHEBI:29105"/>
        <label>1</label>
    </ligand>
</feature>
<accession>A0A8H6C4S7</accession>
<comment type="subcellular location">
    <subcellularLocation>
        <location evidence="1">Endoplasmic reticulum membrane</location>
        <topology evidence="1">Multi-pass membrane protein</topology>
    </subcellularLocation>
</comment>
<dbReference type="GO" id="GO:0080132">
    <property type="term" value="F:fatty acid 2-hydroxylase activity"/>
    <property type="evidence" value="ECO:0007669"/>
    <property type="project" value="EnsemblFungi"/>
</dbReference>
<dbReference type="AlphaFoldDB" id="A0A8H6C4S7"/>
<gene>
    <name evidence="24" type="primary">SCS7</name>
    <name evidence="24" type="ORF">FOB64_001190</name>
    <name evidence="23" type="ORF">FOB64_001441</name>
</gene>
<dbReference type="GO" id="GO:0051999">
    <property type="term" value="P:mannosyl-inositol phosphorylceramide biosynthetic process"/>
    <property type="evidence" value="ECO:0007669"/>
    <property type="project" value="EnsemblFungi"/>
</dbReference>
<dbReference type="EMBL" id="JABWAD010000016">
    <property type="protein sequence ID" value="KAF6071454.1"/>
    <property type="molecule type" value="Genomic_DNA"/>
</dbReference>
<keyword evidence="5 18" id="KW-0444">Lipid biosynthesis</keyword>
<feature type="domain" description="Cytochrome b5 heme-binding" evidence="22">
    <location>
        <begin position="5"/>
        <end position="86"/>
    </location>
</feature>
<feature type="binding site" evidence="19">
    <location>
        <position position="324"/>
    </location>
    <ligand>
        <name>Zn(2+)</name>
        <dbReference type="ChEBI" id="CHEBI:29105"/>
        <label>1</label>
    </ligand>
</feature>
<dbReference type="Proteomes" id="UP000536275">
    <property type="component" value="Unassembled WGS sequence"/>
</dbReference>
<reference evidence="24 25" key="1">
    <citation type="submission" date="2020-03" db="EMBL/GenBank/DDBJ databases">
        <title>FDA dAtabase for Regulatory Grade micrObial Sequences (FDA-ARGOS): Supporting development and validation of Infectious Disease Dx tests.</title>
        <authorList>
            <person name="Campos J."/>
            <person name="Goldberg B."/>
            <person name="Tallon L."/>
            <person name="Sadzewicz L."/>
            <person name="Vavikolanu K."/>
            <person name="Mehta A."/>
            <person name="Aluvathingal J."/>
            <person name="Nadendla S."/>
            <person name="Nandy P."/>
            <person name="Geyer C."/>
            <person name="Yan Y."/>
            <person name="Sichtig H."/>
        </authorList>
    </citation>
    <scope>NUCLEOTIDE SEQUENCE [LARGE SCALE GENOMIC DNA]</scope>
    <source>
        <strain evidence="24 25">FDAARGOS_656</strain>
    </source>
</reference>
<evidence type="ECO:0000256" key="8">
    <source>
        <dbReference type="ARBA" id="ARBA00022723"/>
    </source>
</evidence>
<evidence type="ECO:0000256" key="13">
    <source>
        <dbReference type="ARBA" id="ARBA00023002"/>
    </source>
</evidence>
<name>A0A8H6C4S7_CANAX</name>
<dbReference type="GO" id="GO:0020037">
    <property type="term" value="F:heme binding"/>
    <property type="evidence" value="ECO:0007669"/>
    <property type="project" value="InterPro"/>
</dbReference>
<evidence type="ECO:0000313" key="25">
    <source>
        <dbReference type="Proteomes" id="UP000536275"/>
    </source>
</evidence>
<dbReference type="EMBL" id="JABWAD010000017">
    <property type="protein sequence ID" value="KAF6071295.1"/>
    <property type="molecule type" value="Genomic_DNA"/>
</dbReference>
<evidence type="ECO:0000256" key="16">
    <source>
        <dbReference type="ARBA" id="ARBA00023136"/>
    </source>
</evidence>
<feature type="binding site" evidence="19">
    <location>
        <position position="242"/>
    </location>
    <ligand>
        <name>Zn(2+)</name>
        <dbReference type="ChEBI" id="CHEBI:29105"/>
        <label>1</label>
    </ligand>
</feature>
<evidence type="ECO:0000256" key="4">
    <source>
        <dbReference type="ARBA" id="ARBA00005747"/>
    </source>
</evidence>
<evidence type="ECO:0000256" key="9">
    <source>
        <dbReference type="ARBA" id="ARBA00022824"/>
    </source>
</evidence>
<keyword evidence="13 18" id="KW-0560">Oxidoreductase</keyword>
<evidence type="ECO:0000256" key="15">
    <source>
        <dbReference type="ARBA" id="ARBA00023098"/>
    </source>
</evidence>
<keyword evidence="7 21" id="KW-0812">Transmembrane</keyword>
<dbReference type="InterPro" id="IPR036400">
    <property type="entry name" value="Cyt_B5-like_heme/steroid_sf"/>
</dbReference>
<feature type="binding site" evidence="19">
    <location>
        <position position="328"/>
    </location>
    <ligand>
        <name>Zn(2+)</name>
        <dbReference type="ChEBI" id="CHEBI:29105"/>
        <label>1</label>
    </ligand>
</feature>
<keyword evidence="16 18" id="KW-0472">Membrane</keyword>
<keyword evidence="12 21" id="KW-1133">Transmembrane helix</keyword>
<keyword evidence="11 19" id="KW-0862">Zinc</keyword>
<keyword evidence="10 18" id="KW-0276">Fatty acid metabolism</keyword>
<comment type="pathway">
    <text evidence="3">Lipid metabolism.</text>
</comment>
<comment type="caution">
    <text evidence="24">The sequence shown here is derived from an EMBL/GenBank/DDBJ whole genome shotgun (WGS) entry which is preliminary data.</text>
</comment>
<feature type="binding site" evidence="19">
    <location>
        <position position="343"/>
    </location>
    <ligand>
        <name>Zn(2+)</name>
        <dbReference type="ChEBI" id="CHEBI:29105"/>
        <label>1</label>
    </ligand>
</feature>
<evidence type="ECO:0000256" key="21">
    <source>
        <dbReference type="SAM" id="Phobius"/>
    </source>
</evidence>
<evidence type="ECO:0000256" key="5">
    <source>
        <dbReference type="ARBA" id="ARBA00022516"/>
    </source>
</evidence>
<dbReference type="FunFam" id="3.10.120.10:FF:000002">
    <property type="entry name" value="Cytochrome b5 type B"/>
    <property type="match status" value="1"/>
</dbReference>
<feature type="binding site" evidence="19">
    <location>
        <position position="347"/>
    </location>
    <ligand>
        <name>Zn(2+)</name>
        <dbReference type="ChEBI" id="CHEBI:29105"/>
        <label>1</label>
    </ligand>
</feature>
<keyword evidence="14 18" id="KW-0408">Iron</keyword>
<dbReference type="PROSITE" id="PS00191">
    <property type="entry name" value="CYTOCHROME_B5_1"/>
    <property type="match status" value="1"/>
</dbReference>
<evidence type="ECO:0000256" key="18">
    <source>
        <dbReference type="PIRNR" id="PIRNR005149"/>
    </source>
</evidence>
<organism evidence="24 25">
    <name type="scientific">Candida albicans</name>
    <name type="common">Yeast</name>
    <dbReference type="NCBI Taxonomy" id="5476"/>
    <lineage>
        <taxon>Eukaryota</taxon>
        <taxon>Fungi</taxon>
        <taxon>Dikarya</taxon>
        <taxon>Ascomycota</taxon>
        <taxon>Saccharomycotina</taxon>
        <taxon>Pichiomycetes</taxon>
        <taxon>Debaryomycetaceae</taxon>
        <taxon>Candida/Lodderomyces clade</taxon>
        <taxon>Candida</taxon>
    </lineage>
</organism>
<evidence type="ECO:0000256" key="17">
    <source>
        <dbReference type="ARBA" id="ARBA00023160"/>
    </source>
</evidence>
<evidence type="ECO:0000256" key="11">
    <source>
        <dbReference type="ARBA" id="ARBA00022833"/>
    </source>
</evidence>
<protein>
    <recommendedName>
        <fullName evidence="18">Ceramide very long chain fatty acid hydroxylase</fullName>
        <ecNumber evidence="18">1.-.-.-</ecNumber>
    </recommendedName>
</protein>
<comment type="function">
    <text evidence="18">Ceramide hydroxylase involved in the hydroxylation of sphingolipid-associated very long chain fatty acids. Postulated to hydroxylate the very long chain fatty acid of dihydroceramides and phytoceramides at C-2.</text>
</comment>
<evidence type="ECO:0000256" key="12">
    <source>
        <dbReference type="ARBA" id="ARBA00022989"/>
    </source>
</evidence>